<dbReference type="eggNOG" id="COG0526">
    <property type="taxonomic scope" value="Bacteria"/>
</dbReference>
<evidence type="ECO:0000313" key="4">
    <source>
        <dbReference type="Proteomes" id="UP000010798"/>
    </source>
</evidence>
<keyword evidence="4" id="KW-1185">Reference proteome</keyword>
<dbReference type="InterPro" id="IPR050553">
    <property type="entry name" value="Thioredoxin_ResA/DsbE_sf"/>
</dbReference>
<name>L0DPB9_SINAD</name>
<dbReference type="KEGG" id="saci:Sinac_6618"/>
<dbReference type="Proteomes" id="UP000010798">
    <property type="component" value="Chromosome"/>
</dbReference>
<feature type="domain" description="Thioredoxin" evidence="2">
    <location>
        <begin position="274"/>
        <end position="430"/>
    </location>
</feature>
<dbReference type="Gene3D" id="3.40.30.10">
    <property type="entry name" value="Glutaredoxin"/>
    <property type="match status" value="1"/>
</dbReference>
<dbReference type="InterPro" id="IPR013740">
    <property type="entry name" value="Redoxin"/>
</dbReference>
<accession>L0DPB9</accession>
<feature type="signal peptide" evidence="1">
    <location>
        <begin position="1"/>
        <end position="29"/>
    </location>
</feature>
<dbReference type="OrthoDB" id="261881at2"/>
<evidence type="ECO:0000259" key="2">
    <source>
        <dbReference type="PROSITE" id="PS51352"/>
    </source>
</evidence>
<organism evidence="3 4">
    <name type="scientific">Singulisphaera acidiphila (strain ATCC BAA-1392 / DSM 18658 / VKM B-2454 / MOB10)</name>
    <dbReference type="NCBI Taxonomy" id="886293"/>
    <lineage>
        <taxon>Bacteria</taxon>
        <taxon>Pseudomonadati</taxon>
        <taxon>Planctomycetota</taxon>
        <taxon>Planctomycetia</taxon>
        <taxon>Isosphaerales</taxon>
        <taxon>Isosphaeraceae</taxon>
        <taxon>Singulisphaera</taxon>
    </lineage>
</organism>
<dbReference type="InterPro" id="IPR036249">
    <property type="entry name" value="Thioredoxin-like_sf"/>
</dbReference>
<dbReference type="RefSeq" id="WP_015249775.1">
    <property type="nucleotide sequence ID" value="NC_019892.1"/>
</dbReference>
<dbReference type="GO" id="GO:0016491">
    <property type="term" value="F:oxidoreductase activity"/>
    <property type="evidence" value="ECO:0007669"/>
    <property type="project" value="InterPro"/>
</dbReference>
<dbReference type="STRING" id="886293.Sinac_6618"/>
<dbReference type="InterPro" id="IPR013766">
    <property type="entry name" value="Thioredoxin_domain"/>
</dbReference>
<dbReference type="EMBL" id="CP003364">
    <property type="protein sequence ID" value="AGA30693.1"/>
    <property type="molecule type" value="Genomic_DNA"/>
</dbReference>
<dbReference type="HOGENOM" id="CLU_612357_0_0_0"/>
<keyword evidence="1" id="KW-0732">Signal</keyword>
<dbReference type="SUPFAM" id="SSF52833">
    <property type="entry name" value="Thioredoxin-like"/>
    <property type="match status" value="1"/>
</dbReference>
<protein>
    <submittedName>
        <fullName evidence="3">Peroxiredoxin</fullName>
    </submittedName>
</protein>
<evidence type="ECO:0000256" key="1">
    <source>
        <dbReference type="SAM" id="SignalP"/>
    </source>
</evidence>
<reference evidence="3 4" key="1">
    <citation type="submission" date="2012-02" db="EMBL/GenBank/DDBJ databases">
        <title>Complete sequence of chromosome of Singulisphaera acidiphila DSM 18658.</title>
        <authorList>
            <consortium name="US DOE Joint Genome Institute (JGI-PGF)"/>
            <person name="Lucas S."/>
            <person name="Copeland A."/>
            <person name="Lapidus A."/>
            <person name="Glavina del Rio T."/>
            <person name="Dalin E."/>
            <person name="Tice H."/>
            <person name="Bruce D."/>
            <person name="Goodwin L."/>
            <person name="Pitluck S."/>
            <person name="Peters L."/>
            <person name="Ovchinnikova G."/>
            <person name="Chertkov O."/>
            <person name="Kyrpides N."/>
            <person name="Mavromatis K."/>
            <person name="Ivanova N."/>
            <person name="Brettin T."/>
            <person name="Detter J.C."/>
            <person name="Han C."/>
            <person name="Larimer F."/>
            <person name="Land M."/>
            <person name="Hauser L."/>
            <person name="Markowitz V."/>
            <person name="Cheng J.-F."/>
            <person name="Hugenholtz P."/>
            <person name="Woyke T."/>
            <person name="Wu D."/>
            <person name="Tindall B."/>
            <person name="Pomrenke H."/>
            <person name="Brambilla E."/>
            <person name="Klenk H.-P."/>
            <person name="Eisen J.A."/>
        </authorList>
    </citation>
    <scope>NUCLEOTIDE SEQUENCE [LARGE SCALE GENOMIC DNA]</scope>
    <source>
        <strain evidence="4">ATCC BAA-1392 / DSM 18658 / VKM B-2454 / MOB10</strain>
    </source>
</reference>
<dbReference type="AlphaFoldDB" id="L0DPB9"/>
<dbReference type="PROSITE" id="PS51352">
    <property type="entry name" value="THIOREDOXIN_2"/>
    <property type="match status" value="1"/>
</dbReference>
<dbReference type="Pfam" id="PF08534">
    <property type="entry name" value="Redoxin"/>
    <property type="match status" value="1"/>
</dbReference>
<proteinExistence type="predicted"/>
<sequence length="447" mass="47787">MHSYSPRTMLCGLACLVALAGGAAMAAHAEPPPADPKAKQLLDEVIKTYKGLTSYADQGKFVLNISENGKPKNQSSPLRLSLARPNKVDLDAGLVRLVSDGKTLTTSVEPLKQYLSVDAPNTITFETFRQGPVGSAIFGGPTGPPMFILLNLLVGEDPSKLVEELDGALKLGPERKEGLSLMLDRKEGPDFEMLVDPETKLLKKINLVIDPEILAKTAAGGNKVTIDQFGWDAGTVSTKAPAADAFAFAPPKEFKKVDSLTKAEAEDPSAVAQKLVGKPSPDFTLTVLDGDKTKTVTKADLAGKIVLLDFWATWCGPCIKELPEVQKMIEGYAKNNKDVVIVALSQDEEPRELPELRKHVEKTLEEKKVVLTGTKVGLIALDPTQAIGNAFSVQAIPTLVILDGKGIVQAAYVGQQTGETLSKDIDALLAGKSLIKEKSEEAAAKKD</sequence>
<dbReference type="CDD" id="cd02966">
    <property type="entry name" value="TlpA_like_family"/>
    <property type="match status" value="1"/>
</dbReference>
<dbReference type="PANTHER" id="PTHR42852">
    <property type="entry name" value="THIOL:DISULFIDE INTERCHANGE PROTEIN DSBE"/>
    <property type="match status" value="1"/>
</dbReference>
<dbReference type="PANTHER" id="PTHR42852:SF17">
    <property type="entry name" value="THIOREDOXIN-LIKE PROTEIN HI_1115"/>
    <property type="match status" value="1"/>
</dbReference>
<feature type="chain" id="PRO_5003940471" evidence="1">
    <location>
        <begin position="30"/>
        <end position="447"/>
    </location>
</feature>
<evidence type="ECO:0000313" key="3">
    <source>
        <dbReference type="EMBL" id="AGA30693.1"/>
    </source>
</evidence>
<gene>
    <name evidence="3" type="ordered locus">Sinac_6618</name>
</gene>